<protein>
    <recommendedName>
        <fullName evidence="3">DUF4136 domain-containing protein</fullName>
    </recommendedName>
</protein>
<reference evidence="1 2" key="1">
    <citation type="submission" date="2024-06" db="EMBL/GenBank/DDBJ databases">
        <title>Sorghum-associated microbial communities from plants grown in Nebraska, USA.</title>
        <authorList>
            <person name="Schachtman D."/>
        </authorList>
    </citation>
    <scope>NUCLEOTIDE SEQUENCE [LARGE SCALE GENOMIC DNA]</scope>
    <source>
        <strain evidence="1 2">2814</strain>
    </source>
</reference>
<dbReference type="InterPro" id="IPR046596">
    <property type="entry name" value="DUF6655"/>
</dbReference>
<evidence type="ECO:0008006" key="3">
    <source>
        <dbReference type="Google" id="ProtNLM"/>
    </source>
</evidence>
<gene>
    <name evidence="1" type="ORF">ABIE19_001817</name>
</gene>
<evidence type="ECO:0000313" key="2">
    <source>
        <dbReference type="Proteomes" id="UP001549313"/>
    </source>
</evidence>
<organism evidence="1 2">
    <name type="scientific">Brevundimonas faecalis</name>
    <dbReference type="NCBI Taxonomy" id="947378"/>
    <lineage>
        <taxon>Bacteria</taxon>
        <taxon>Pseudomonadati</taxon>
        <taxon>Pseudomonadota</taxon>
        <taxon>Alphaproteobacteria</taxon>
        <taxon>Caulobacterales</taxon>
        <taxon>Caulobacteraceae</taxon>
        <taxon>Brevundimonas</taxon>
    </lineage>
</organism>
<dbReference type="EMBL" id="JBEPTF010000002">
    <property type="protein sequence ID" value="MET4683887.1"/>
    <property type="molecule type" value="Genomic_DNA"/>
</dbReference>
<dbReference type="Pfam" id="PF20360">
    <property type="entry name" value="DUF6655"/>
    <property type="match status" value="1"/>
</dbReference>
<proteinExistence type="predicted"/>
<comment type="caution">
    <text evidence="1">The sequence shown here is derived from an EMBL/GenBank/DDBJ whole genome shotgun (WGS) entry which is preliminary data.</text>
</comment>
<sequence>MSGPGDLTTARLIVLFVATAVLAGCASVTETNPARTATDMLLVNRAADRAVEGLTLPIPQGARVFVDETYFQAENARYALSAIRAALSDAGYAISRDRESADAIFEVRAGALSLEQMRRVFGIPDMRVPINESLNVVSIPELSIYSNRDRMGVAEFSGFLYDGRTGLPLGAVSPMIGQYKIRSHKAFMVVTWGQQLAQPGERDPGSSWKEF</sequence>
<name>A0ABV2RBF3_9CAUL</name>
<evidence type="ECO:0000313" key="1">
    <source>
        <dbReference type="EMBL" id="MET4683887.1"/>
    </source>
</evidence>
<dbReference type="Proteomes" id="UP001549313">
    <property type="component" value="Unassembled WGS sequence"/>
</dbReference>
<accession>A0ABV2RBF3</accession>
<keyword evidence="2" id="KW-1185">Reference proteome</keyword>